<evidence type="ECO:0000313" key="2">
    <source>
        <dbReference type="EMBL" id="OQR67862.1"/>
    </source>
</evidence>
<comment type="caution">
    <text evidence="2">The sequence shown here is derived from an EMBL/GenBank/DDBJ whole genome shotgun (WGS) entry which is preliminary data.</text>
</comment>
<sequence length="106" mass="12382">METEEGYRKRRLSCAAVTTGGELRALLHWPPPETAPPSKEEEEANGTAPRRKKAERKRITYACLRSWRARRIGMSRPRPKRKTFSLDRHELVETAKGNVVQRWLRE</sequence>
<accession>A0A1V9X3L6</accession>
<dbReference type="InParanoid" id="A0A1V9X3L6"/>
<gene>
    <name evidence="2" type="ORF">BIW11_13262</name>
</gene>
<proteinExistence type="predicted"/>
<evidence type="ECO:0000313" key="3">
    <source>
        <dbReference type="Proteomes" id="UP000192247"/>
    </source>
</evidence>
<name>A0A1V9X3L6_9ACAR</name>
<feature type="region of interest" description="Disordered" evidence="1">
    <location>
        <begin position="23"/>
        <end position="56"/>
    </location>
</feature>
<protein>
    <submittedName>
        <fullName evidence="2">Uncharacterized protein</fullName>
    </submittedName>
</protein>
<organism evidence="2 3">
    <name type="scientific">Tropilaelaps mercedesae</name>
    <dbReference type="NCBI Taxonomy" id="418985"/>
    <lineage>
        <taxon>Eukaryota</taxon>
        <taxon>Metazoa</taxon>
        <taxon>Ecdysozoa</taxon>
        <taxon>Arthropoda</taxon>
        <taxon>Chelicerata</taxon>
        <taxon>Arachnida</taxon>
        <taxon>Acari</taxon>
        <taxon>Parasitiformes</taxon>
        <taxon>Mesostigmata</taxon>
        <taxon>Gamasina</taxon>
        <taxon>Dermanyssoidea</taxon>
        <taxon>Laelapidae</taxon>
        <taxon>Tropilaelaps</taxon>
    </lineage>
</organism>
<dbReference type="Proteomes" id="UP000192247">
    <property type="component" value="Unassembled WGS sequence"/>
</dbReference>
<dbReference type="AlphaFoldDB" id="A0A1V9X3L6"/>
<dbReference type="EMBL" id="MNPL01027066">
    <property type="protein sequence ID" value="OQR67862.1"/>
    <property type="molecule type" value="Genomic_DNA"/>
</dbReference>
<evidence type="ECO:0000256" key="1">
    <source>
        <dbReference type="SAM" id="MobiDB-lite"/>
    </source>
</evidence>
<keyword evidence="3" id="KW-1185">Reference proteome</keyword>
<reference evidence="2 3" key="1">
    <citation type="journal article" date="2017" name="Gigascience">
        <title>Draft genome of the honey bee ectoparasitic mite, Tropilaelaps mercedesae, is shaped by the parasitic life history.</title>
        <authorList>
            <person name="Dong X."/>
            <person name="Armstrong S.D."/>
            <person name="Xia D."/>
            <person name="Makepeace B.L."/>
            <person name="Darby A.C."/>
            <person name="Kadowaki T."/>
        </authorList>
    </citation>
    <scope>NUCLEOTIDE SEQUENCE [LARGE SCALE GENOMIC DNA]</scope>
    <source>
        <strain evidence="2">Wuxi-XJTLU</strain>
    </source>
</reference>